<proteinExistence type="inferred from homology"/>
<feature type="region of interest" description="Disordered" evidence="14">
    <location>
        <begin position="797"/>
        <end position="818"/>
    </location>
</feature>
<dbReference type="InterPro" id="IPR013519">
    <property type="entry name" value="Int_alpha_beta-p"/>
</dbReference>
<dbReference type="Gene3D" id="2.130.10.130">
    <property type="entry name" value="Integrin alpha, N-terminal"/>
    <property type="match status" value="1"/>
</dbReference>
<comment type="similarity">
    <text evidence="2 13">Belongs to the integrin alpha chain family.</text>
</comment>
<dbReference type="SUPFAM" id="SSF69318">
    <property type="entry name" value="Integrin alpha N-terminal domain"/>
    <property type="match status" value="1"/>
</dbReference>
<evidence type="ECO:0000256" key="2">
    <source>
        <dbReference type="ARBA" id="ARBA00008054"/>
    </source>
</evidence>
<dbReference type="EnsemblMetazoa" id="XM_011664950">
    <property type="protein sequence ID" value="XP_011663252"/>
    <property type="gene ID" value="LOC589343"/>
</dbReference>
<dbReference type="InParanoid" id="A0A7M7HJ04"/>
<dbReference type="GO" id="GO:0008305">
    <property type="term" value="C:integrin complex"/>
    <property type="evidence" value="ECO:0000318"/>
    <property type="project" value="GO_Central"/>
</dbReference>
<dbReference type="OMA" id="MMRKGMA"/>
<feature type="repeat" description="FG-GAP" evidence="12">
    <location>
        <begin position="302"/>
        <end position="361"/>
    </location>
</feature>
<evidence type="ECO:0000313" key="19">
    <source>
        <dbReference type="Proteomes" id="UP000007110"/>
    </source>
</evidence>
<dbReference type="Gene3D" id="2.60.40.1460">
    <property type="entry name" value="Integrin domains. Chain A, domain 2"/>
    <property type="match status" value="1"/>
</dbReference>
<name>A0A7M7HJ04_STRPU</name>
<dbReference type="InterPro" id="IPR048285">
    <property type="entry name" value="Integrin_alpha_Ig-like_2"/>
</dbReference>
<keyword evidence="4 13" id="KW-0732">Signal</keyword>
<keyword evidence="7" id="KW-1133">Transmembrane helix</keyword>
<dbReference type="GO" id="GO:0098609">
    <property type="term" value="P:cell-cell adhesion"/>
    <property type="evidence" value="ECO:0000318"/>
    <property type="project" value="GO_Central"/>
</dbReference>
<evidence type="ECO:0000259" key="16">
    <source>
        <dbReference type="Pfam" id="PF20805"/>
    </source>
</evidence>
<dbReference type="GO" id="GO:0009986">
    <property type="term" value="C:cell surface"/>
    <property type="evidence" value="ECO:0000318"/>
    <property type="project" value="GO_Central"/>
</dbReference>
<feature type="domain" description="Integrin alpha third immunoglobulin-like" evidence="17">
    <location>
        <begin position="785"/>
        <end position="1010"/>
    </location>
</feature>
<keyword evidence="9" id="KW-0472">Membrane</keyword>
<dbReference type="FunCoup" id="A0A7M7HJ04">
    <property type="interactions" value="633"/>
</dbReference>
<dbReference type="SMART" id="SM00191">
    <property type="entry name" value="Int_alpha"/>
    <property type="match status" value="5"/>
</dbReference>
<dbReference type="GO" id="GO:0007229">
    <property type="term" value="P:integrin-mediated signaling pathway"/>
    <property type="evidence" value="ECO:0000318"/>
    <property type="project" value="GO_Central"/>
</dbReference>
<evidence type="ECO:0000256" key="5">
    <source>
        <dbReference type="ARBA" id="ARBA00022737"/>
    </source>
</evidence>
<dbReference type="InterPro" id="IPR028994">
    <property type="entry name" value="Integrin_alpha_N"/>
</dbReference>
<accession>A0A7M7HJ04</accession>
<feature type="repeat" description="FG-GAP" evidence="12">
    <location>
        <begin position="364"/>
        <end position="421"/>
    </location>
</feature>
<evidence type="ECO:0000256" key="9">
    <source>
        <dbReference type="ARBA" id="ARBA00023136"/>
    </source>
</evidence>
<dbReference type="PANTHER" id="PTHR23220">
    <property type="entry name" value="INTEGRIN ALPHA"/>
    <property type="match status" value="1"/>
</dbReference>
<keyword evidence="8 13" id="KW-0401">Integrin</keyword>
<feature type="compositionally biased region" description="Polar residues" evidence="14">
    <location>
        <begin position="800"/>
        <end position="815"/>
    </location>
</feature>
<dbReference type="Pfam" id="PF08441">
    <property type="entry name" value="Integrin_A_Ig_1"/>
    <property type="match status" value="1"/>
</dbReference>
<evidence type="ECO:0000256" key="8">
    <source>
        <dbReference type="ARBA" id="ARBA00023037"/>
    </source>
</evidence>
<keyword evidence="5" id="KW-0677">Repeat</keyword>
<feature type="domain" description="Integrin alpha first immunoglubulin-like" evidence="15">
    <location>
        <begin position="469"/>
        <end position="627"/>
    </location>
</feature>
<feature type="repeat" description="FG-GAP" evidence="12">
    <location>
        <begin position="423"/>
        <end position="484"/>
    </location>
</feature>
<dbReference type="PANTHER" id="PTHR23220:SF134">
    <property type="entry name" value="INTEGRIN ALPHA-2 DOMAIN-CONTAINING PROTEIN"/>
    <property type="match status" value="1"/>
</dbReference>
<dbReference type="InterPro" id="IPR032695">
    <property type="entry name" value="Integrin_dom_sf"/>
</dbReference>
<evidence type="ECO:0000259" key="17">
    <source>
        <dbReference type="Pfam" id="PF20806"/>
    </source>
</evidence>
<dbReference type="RefSeq" id="XP_011663252.2">
    <property type="nucleotide sequence ID" value="XM_011664950.2"/>
</dbReference>
<dbReference type="Proteomes" id="UP000007110">
    <property type="component" value="Unassembled WGS sequence"/>
</dbReference>
<dbReference type="GeneID" id="589343"/>
<dbReference type="Pfam" id="PF01839">
    <property type="entry name" value="FG-GAP"/>
    <property type="match status" value="3"/>
</dbReference>
<feature type="region of interest" description="Disordered" evidence="14">
    <location>
        <begin position="995"/>
        <end position="1020"/>
    </location>
</feature>
<evidence type="ECO:0000256" key="11">
    <source>
        <dbReference type="ARBA" id="ARBA00023180"/>
    </source>
</evidence>
<evidence type="ECO:0000256" key="3">
    <source>
        <dbReference type="ARBA" id="ARBA00022692"/>
    </source>
</evidence>
<dbReference type="KEGG" id="spu:589343"/>
<dbReference type="GO" id="GO:0038023">
    <property type="term" value="F:signaling receptor activity"/>
    <property type="evidence" value="ECO:0000318"/>
    <property type="project" value="GO_Central"/>
</dbReference>
<keyword evidence="10 13" id="KW-0675">Receptor</keyword>
<evidence type="ECO:0000256" key="4">
    <source>
        <dbReference type="ARBA" id="ARBA00022729"/>
    </source>
</evidence>
<keyword evidence="6 13" id="KW-0130">Cell adhesion</keyword>
<organism evidence="18 19">
    <name type="scientific">Strongylocentrotus purpuratus</name>
    <name type="common">Purple sea urchin</name>
    <dbReference type="NCBI Taxonomy" id="7668"/>
    <lineage>
        <taxon>Eukaryota</taxon>
        <taxon>Metazoa</taxon>
        <taxon>Echinodermata</taxon>
        <taxon>Eleutherozoa</taxon>
        <taxon>Echinozoa</taxon>
        <taxon>Echinoidea</taxon>
        <taxon>Euechinoidea</taxon>
        <taxon>Echinacea</taxon>
        <taxon>Camarodonta</taxon>
        <taxon>Echinidea</taxon>
        <taxon>Strongylocentrotidae</taxon>
        <taxon>Strongylocentrotus</taxon>
    </lineage>
</organism>
<sequence>MENIRTILKLVTGLSVLLMWSLDLASCFNVDQSLPVVYTRPGGSYFGFSVLLHENLQGKWVLVGAPKSNSQYQPSIQRPGAIFKCNIPMIQGQRPICVEVKLDDRGNERSAPNARPYFKDAKDNQWLGVSLTRQKNIGRTGKVTACAHKWSNEFFKNTVEVILVNGACYEIDSELDFTSVNKTRPCMHEVQIKADSQGKGIAWHGWCQAGFSATYSMDGSTLILGAVGSLAWRGSVVSISSSGTTVADVTHWYPPGDKDESYVGYAVSSGHFVSPTSMEGVTGAPRAYEKGHVYIYNLQNFQLISSIKGESMNTYFGAAVLGMDINHDGLTDLLVGAPQYSQNQDEGRVYIFINDGNAIMRKVDVKLMGSNSVGARFGTVIESVGDLNGDGYEDVAIGAPYEDYSRGAVYIYLGGEHHLRKPYSQRLLGSTNMVSFGYSISGGMDMDNNGYPDIVVGAYENDTAALFLSRPVIEMEAFLTLTPTLINTNLAECMLNGRPATCLHLTACVKYTGASVPYTIGMDHVLEVDYYKIATGLPSRVTFAKDGVILGPRVVRNIQLIKGQQTCHDIDAYFKRDMKDFLSPVPFRLSHQLRTEGGARYVTLCNRLCPTISPYSDNTVVQEAIFTHNCGNDSTCVTDLKLEADIIIPRGTKYLPLGSADNIYVMVDLINEGEEAHQAQVLIEHPIGITFVRVESNRQQEAIVLCLPLTPNNDTASVLCDVDNPMKANSRSSFRVKLSVPTAHANSRSIDIVVQASTSSTEYNHTLYNNIKRIRVPIRIEADITISGVTRPNSVLYGQPASNSTNSQDPSVNESQMDETLPLIPSEINKVNLDKHIGPAFKHIYDARNLGPSNLPFMASVNITIPWKTKNGDMLIYFSNIALKGTGVCETQSLMEEQSRLLQKMLVKRNKTSSHAEQNQPQASTLFGSNKNRQLNCMNSECALIPCLVDNLESGGGAVVEINMRIFEDTFLKGDFGKIELLAEGVIGVEDPLRRHIQPQSGRPDRVEVSHHNENDDNHD</sequence>
<dbReference type="AlphaFoldDB" id="A0A7M7HJ04"/>
<feature type="chain" id="PRO_5029939257" description="Integrin alpha-2 domain-containing protein" evidence="13">
    <location>
        <begin position="28"/>
        <end position="1020"/>
    </location>
</feature>
<keyword evidence="19" id="KW-1185">Reference proteome</keyword>
<dbReference type="Gene3D" id="2.60.40.1530">
    <property type="entry name" value="ntegrin, alpha v. Chain A, domain 4"/>
    <property type="match status" value="1"/>
</dbReference>
<keyword evidence="11" id="KW-0325">Glycoprotein</keyword>
<dbReference type="OrthoDB" id="5573735at2759"/>
<reference evidence="19" key="1">
    <citation type="submission" date="2015-02" db="EMBL/GenBank/DDBJ databases">
        <title>Genome sequencing for Strongylocentrotus purpuratus.</title>
        <authorList>
            <person name="Murali S."/>
            <person name="Liu Y."/>
            <person name="Vee V."/>
            <person name="English A."/>
            <person name="Wang M."/>
            <person name="Skinner E."/>
            <person name="Han Y."/>
            <person name="Muzny D.M."/>
            <person name="Worley K.C."/>
            <person name="Gibbs R.A."/>
        </authorList>
    </citation>
    <scope>NUCLEOTIDE SEQUENCE</scope>
</reference>
<dbReference type="PRINTS" id="PR01185">
    <property type="entry name" value="INTEGRINA"/>
</dbReference>
<feature type="domain" description="Integrin alpha second immunoglobulin-like" evidence="16">
    <location>
        <begin position="630"/>
        <end position="764"/>
    </location>
</feature>
<feature type="compositionally biased region" description="Basic and acidic residues" evidence="14">
    <location>
        <begin position="1003"/>
        <end position="1020"/>
    </location>
</feature>
<dbReference type="Pfam" id="PF20805">
    <property type="entry name" value="Integrin_A_Ig_2"/>
    <property type="match status" value="1"/>
</dbReference>
<evidence type="ECO:0000256" key="13">
    <source>
        <dbReference type="RuleBase" id="RU003762"/>
    </source>
</evidence>
<evidence type="ECO:0000256" key="12">
    <source>
        <dbReference type="PROSITE-ProRule" id="PRU00803"/>
    </source>
</evidence>
<dbReference type="SUPFAM" id="SSF69179">
    <property type="entry name" value="Integrin domains"/>
    <property type="match status" value="3"/>
</dbReference>
<comment type="subcellular location">
    <subcellularLocation>
        <location evidence="1 13">Membrane</location>
        <topology evidence="1 13">Single-pass type I membrane protein</topology>
    </subcellularLocation>
</comment>
<evidence type="ECO:0000259" key="15">
    <source>
        <dbReference type="Pfam" id="PF08441"/>
    </source>
</evidence>
<feature type="repeat" description="FG-GAP" evidence="12">
    <location>
        <begin position="32"/>
        <end position="94"/>
    </location>
</feature>
<dbReference type="InterPro" id="IPR013649">
    <property type="entry name" value="Integrin_alpha_Ig-like_1"/>
</dbReference>
<dbReference type="Gene3D" id="2.60.40.1510">
    <property type="entry name" value="ntegrin, alpha v. Chain A, domain 3"/>
    <property type="match status" value="1"/>
</dbReference>
<evidence type="ECO:0000256" key="1">
    <source>
        <dbReference type="ARBA" id="ARBA00004479"/>
    </source>
</evidence>
<keyword evidence="3" id="KW-0812">Transmembrane</keyword>
<dbReference type="Pfam" id="PF20806">
    <property type="entry name" value="Integrin_A_Ig_3"/>
    <property type="match status" value="1"/>
</dbReference>
<evidence type="ECO:0000256" key="14">
    <source>
        <dbReference type="SAM" id="MobiDB-lite"/>
    </source>
</evidence>
<dbReference type="InterPro" id="IPR048286">
    <property type="entry name" value="Integrin_alpha_Ig-like_3"/>
</dbReference>
<evidence type="ECO:0008006" key="20">
    <source>
        <dbReference type="Google" id="ProtNLM"/>
    </source>
</evidence>
<evidence type="ECO:0000256" key="6">
    <source>
        <dbReference type="ARBA" id="ARBA00022889"/>
    </source>
</evidence>
<reference evidence="18" key="2">
    <citation type="submission" date="2021-01" db="UniProtKB">
        <authorList>
            <consortium name="EnsemblMetazoa"/>
        </authorList>
    </citation>
    <scope>IDENTIFICATION</scope>
</reference>
<evidence type="ECO:0000256" key="7">
    <source>
        <dbReference type="ARBA" id="ARBA00022989"/>
    </source>
</evidence>
<feature type="signal peptide" evidence="13">
    <location>
        <begin position="1"/>
        <end position="27"/>
    </location>
</feature>
<dbReference type="InterPro" id="IPR000413">
    <property type="entry name" value="Integrin_alpha"/>
</dbReference>
<protein>
    <recommendedName>
        <fullName evidence="20">Integrin alpha-2 domain-containing protein</fullName>
    </recommendedName>
</protein>
<dbReference type="PROSITE" id="PS51470">
    <property type="entry name" value="FG_GAP"/>
    <property type="match status" value="4"/>
</dbReference>
<dbReference type="InterPro" id="IPR013517">
    <property type="entry name" value="FG-GAP"/>
</dbReference>
<evidence type="ECO:0000256" key="10">
    <source>
        <dbReference type="ARBA" id="ARBA00023170"/>
    </source>
</evidence>
<evidence type="ECO:0000313" key="18">
    <source>
        <dbReference type="EnsemblMetazoa" id="XP_011663252"/>
    </source>
</evidence>